<dbReference type="GO" id="GO:0045974">
    <property type="term" value="P:regulation of translation, ncRNA-mediated"/>
    <property type="evidence" value="ECO:0007669"/>
    <property type="project" value="TreeGrafter"/>
</dbReference>
<dbReference type="GO" id="GO:0003723">
    <property type="term" value="F:RNA binding"/>
    <property type="evidence" value="ECO:0007669"/>
    <property type="project" value="InterPro"/>
</dbReference>
<dbReference type="Gene3D" id="2.30.30.100">
    <property type="match status" value="1"/>
</dbReference>
<dbReference type="Proteomes" id="UP000422232">
    <property type="component" value="Chromosome"/>
</dbReference>
<dbReference type="GO" id="GO:0006355">
    <property type="term" value="P:regulation of DNA-templated transcription"/>
    <property type="evidence" value="ECO:0007669"/>
    <property type="project" value="InterPro"/>
</dbReference>
<dbReference type="RefSeq" id="WP_016210937.1">
    <property type="nucleotide sequence ID" value="NZ_CP013762.1"/>
</dbReference>
<organism evidence="1 2">
    <name type="scientific">Piscirickettsia salmonis</name>
    <dbReference type="NCBI Taxonomy" id="1238"/>
    <lineage>
        <taxon>Bacteria</taxon>
        <taxon>Pseudomonadati</taxon>
        <taxon>Pseudomonadota</taxon>
        <taxon>Gammaproteobacteria</taxon>
        <taxon>Thiotrichales</taxon>
        <taxon>Piscirickettsiaceae</taxon>
        <taxon>Piscirickettsia</taxon>
    </lineage>
</organism>
<dbReference type="Pfam" id="PF17209">
    <property type="entry name" value="Hfq"/>
    <property type="match status" value="1"/>
</dbReference>
<dbReference type="GO" id="GO:0043487">
    <property type="term" value="P:regulation of RNA stability"/>
    <property type="evidence" value="ECO:0007669"/>
    <property type="project" value="TreeGrafter"/>
</dbReference>
<dbReference type="EMBL" id="CP038908">
    <property type="protein sequence ID" value="QGO07052.1"/>
    <property type="molecule type" value="Genomic_DNA"/>
</dbReference>
<sequence>MMSKKDNDKQQSISCQDKFIEQLIEKGEEVNIFLIGGQRMTGKIIQTDRFIVMIEDQRKSPMMIYKHAISTICEQGYHKNHANTYGQKRRDTF</sequence>
<gene>
    <name evidence="1" type="primary">hfq_2</name>
    <name evidence="1" type="ORF">Psal009_02989</name>
</gene>
<evidence type="ECO:0000313" key="2">
    <source>
        <dbReference type="Proteomes" id="UP000422232"/>
    </source>
</evidence>
<dbReference type="GO" id="GO:0005829">
    <property type="term" value="C:cytosol"/>
    <property type="evidence" value="ECO:0007669"/>
    <property type="project" value="TreeGrafter"/>
</dbReference>
<dbReference type="InterPro" id="IPR010920">
    <property type="entry name" value="LSM_dom_sf"/>
</dbReference>
<proteinExistence type="predicted"/>
<accession>A0A9Q5VFU9</accession>
<evidence type="ECO:0000313" key="1">
    <source>
        <dbReference type="EMBL" id="QGO07052.1"/>
    </source>
</evidence>
<dbReference type="PANTHER" id="PTHR34772:SF1">
    <property type="entry name" value="RNA-BINDING PROTEIN HFQ"/>
    <property type="match status" value="1"/>
</dbReference>
<dbReference type="NCBIfam" id="TIGR02383">
    <property type="entry name" value="Hfq"/>
    <property type="match status" value="1"/>
</dbReference>
<dbReference type="AlphaFoldDB" id="A0A9Q5VFU9"/>
<name>A0A9Q5VFU9_PISSA</name>
<dbReference type="PANTHER" id="PTHR34772">
    <property type="entry name" value="RNA-BINDING PROTEIN HFQ"/>
    <property type="match status" value="1"/>
</dbReference>
<dbReference type="InterPro" id="IPR005001">
    <property type="entry name" value="Hfq"/>
</dbReference>
<dbReference type="SUPFAM" id="SSF50182">
    <property type="entry name" value="Sm-like ribonucleoproteins"/>
    <property type="match status" value="1"/>
</dbReference>
<reference evidence="1 2" key="1">
    <citation type="submission" date="2019-04" db="EMBL/GenBank/DDBJ databases">
        <title>Complete genome sequencing of Piscirickettsia salmonis strain Psal-009.</title>
        <authorList>
            <person name="Schober I."/>
            <person name="Bunk B."/>
            <person name="Sproer C."/>
            <person name="Carril G.P."/>
            <person name="Riedel T."/>
            <person name="Flores-Herrera P.A."/>
            <person name="Nourdin-Galindo G."/>
            <person name="Marshall S.H."/>
            <person name="Overmann J."/>
        </authorList>
    </citation>
    <scope>NUCLEOTIDE SEQUENCE [LARGE SCALE GENOMIC DNA]</scope>
    <source>
        <strain evidence="1 2">Psal-009</strain>
    </source>
</reference>
<protein>
    <submittedName>
        <fullName evidence="1">Host factor-I protein</fullName>
    </submittedName>
</protein>
<keyword evidence="2" id="KW-1185">Reference proteome</keyword>